<accession>A0A2T2N989</accession>
<evidence type="ECO:0000313" key="2">
    <source>
        <dbReference type="EMBL" id="PSN62031.1"/>
    </source>
</evidence>
<dbReference type="EMBL" id="KZ678142">
    <property type="protein sequence ID" value="PSN62031.1"/>
    <property type="molecule type" value="Genomic_DNA"/>
</dbReference>
<name>A0A2T2N989_CORCC</name>
<sequence>MSSTQQYVYIPNLVGRQMLRIPVEDVETSNTTSTTGAPQLTINTTTAISGASAYPRDASPAPSMESVSEAE</sequence>
<gene>
    <name evidence="2" type="ORF">BS50DRAFT_577894</name>
</gene>
<dbReference type="AlphaFoldDB" id="A0A2T2N989"/>
<keyword evidence="3" id="KW-1185">Reference proteome</keyword>
<reference evidence="2 3" key="1">
    <citation type="journal article" date="2018" name="Front. Microbiol.">
        <title>Genome-Wide Analysis of Corynespora cassiicola Leaf Fall Disease Putative Effectors.</title>
        <authorList>
            <person name="Lopez D."/>
            <person name="Ribeiro S."/>
            <person name="Label P."/>
            <person name="Fumanal B."/>
            <person name="Venisse J.S."/>
            <person name="Kohler A."/>
            <person name="de Oliveira R.R."/>
            <person name="Labutti K."/>
            <person name="Lipzen A."/>
            <person name="Lail K."/>
            <person name="Bauer D."/>
            <person name="Ohm R.A."/>
            <person name="Barry K.W."/>
            <person name="Spatafora J."/>
            <person name="Grigoriev I.V."/>
            <person name="Martin F.M."/>
            <person name="Pujade-Renaud V."/>
        </authorList>
    </citation>
    <scope>NUCLEOTIDE SEQUENCE [LARGE SCALE GENOMIC DNA]</scope>
    <source>
        <strain evidence="2 3">Philippines</strain>
    </source>
</reference>
<evidence type="ECO:0000313" key="3">
    <source>
        <dbReference type="Proteomes" id="UP000240883"/>
    </source>
</evidence>
<feature type="compositionally biased region" description="Polar residues" evidence="1">
    <location>
        <begin position="28"/>
        <end position="49"/>
    </location>
</feature>
<organism evidence="2 3">
    <name type="scientific">Corynespora cassiicola Philippines</name>
    <dbReference type="NCBI Taxonomy" id="1448308"/>
    <lineage>
        <taxon>Eukaryota</taxon>
        <taxon>Fungi</taxon>
        <taxon>Dikarya</taxon>
        <taxon>Ascomycota</taxon>
        <taxon>Pezizomycotina</taxon>
        <taxon>Dothideomycetes</taxon>
        <taxon>Pleosporomycetidae</taxon>
        <taxon>Pleosporales</taxon>
        <taxon>Corynesporascaceae</taxon>
        <taxon>Corynespora</taxon>
    </lineage>
</organism>
<dbReference type="Proteomes" id="UP000240883">
    <property type="component" value="Unassembled WGS sequence"/>
</dbReference>
<evidence type="ECO:0000256" key="1">
    <source>
        <dbReference type="SAM" id="MobiDB-lite"/>
    </source>
</evidence>
<proteinExistence type="predicted"/>
<protein>
    <submittedName>
        <fullName evidence="2">Uncharacterized protein</fullName>
    </submittedName>
</protein>
<feature type="region of interest" description="Disordered" evidence="1">
    <location>
        <begin position="26"/>
        <end position="71"/>
    </location>
</feature>
<dbReference type="OrthoDB" id="3790619at2759"/>